<keyword evidence="2" id="KW-1185">Reference proteome</keyword>
<dbReference type="Proteomes" id="UP000054776">
    <property type="component" value="Unassembled WGS sequence"/>
</dbReference>
<accession>A0A0V1BGY5</accession>
<dbReference type="AlphaFoldDB" id="A0A0V1BGY5"/>
<gene>
    <name evidence="1" type="ORF">T01_15697</name>
</gene>
<dbReference type="OrthoDB" id="10392650at2759"/>
<dbReference type="PROSITE" id="PS51257">
    <property type="entry name" value="PROKAR_LIPOPROTEIN"/>
    <property type="match status" value="1"/>
</dbReference>
<dbReference type="EMBL" id="JYDH01000045">
    <property type="protein sequence ID" value="KRY36234.1"/>
    <property type="molecule type" value="Genomic_DNA"/>
</dbReference>
<protein>
    <submittedName>
        <fullName evidence="1">Uncharacterized protein</fullName>
    </submittedName>
</protein>
<organism evidence="1 2">
    <name type="scientific">Trichinella spiralis</name>
    <name type="common">Trichina worm</name>
    <dbReference type="NCBI Taxonomy" id="6334"/>
    <lineage>
        <taxon>Eukaryota</taxon>
        <taxon>Metazoa</taxon>
        <taxon>Ecdysozoa</taxon>
        <taxon>Nematoda</taxon>
        <taxon>Enoplea</taxon>
        <taxon>Dorylaimia</taxon>
        <taxon>Trichinellida</taxon>
        <taxon>Trichinellidae</taxon>
        <taxon>Trichinella</taxon>
    </lineage>
</organism>
<evidence type="ECO:0000313" key="2">
    <source>
        <dbReference type="Proteomes" id="UP000054776"/>
    </source>
</evidence>
<sequence length="154" mass="17041">MKAFLSIVQMSSTACSFLLQLTKIRAVENAEVIEYKAEYVSDADGHWCVHCSMNRCTNTFCNPKFLPRYTMWREIDGLRLLLVLVKQASALCTISKRSIECSSRESVPQSLLVCKSISILLLSTDIGVANLASGPQLHISPTHVPSQLSTDFDG</sequence>
<comment type="caution">
    <text evidence="1">The sequence shown here is derived from an EMBL/GenBank/DDBJ whole genome shotgun (WGS) entry which is preliminary data.</text>
</comment>
<name>A0A0V1BGY5_TRISP</name>
<dbReference type="InParanoid" id="A0A0V1BGY5"/>
<evidence type="ECO:0000313" key="1">
    <source>
        <dbReference type="EMBL" id="KRY36234.1"/>
    </source>
</evidence>
<proteinExistence type="predicted"/>
<reference evidence="1 2" key="1">
    <citation type="submission" date="2015-01" db="EMBL/GenBank/DDBJ databases">
        <title>Evolution of Trichinella species and genotypes.</title>
        <authorList>
            <person name="Korhonen P.K."/>
            <person name="Edoardo P."/>
            <person name="Giuseppe L.R."/>
            <person name="Gasser R.B."/>
        </authorList>
    </citation>
    <scope>NUCLEOTIDE SEQUENCE [LARGE SCALE GENOMIC DNA]</scope>
    <source>
        <strain evidence="1">ISS3</strain>
    </source>
</reference>